<evidence type="ECO:0000313" key="14">
    <source>
        <dbReference type="EMBL" id="CAL5137694.1"/>
    </source>
</evidence>
<feature type="domain" description="Ig-like" evidence="13">
    <location>
        <begin position="711"/>
        <end position="812"/>
    </location>
</feature>
<dbReference type="PROSITE" id="PS50835">
    <property type="entry name" value="IG_LIKE"/>
    <property type="match status" value="3"/>
</dbReference>
<comment type="caution">
    <text evidence="14">The sequence shown here is derived from an EMBL/GenBank/DDBJ whole genome shotgun (WGS) entry which is preliminary data.</text>
</comment>
<evidence type="ECO:0000256" key="5">
    <source>
        <dbReference type="ARBA" id="ARBA00023180"/>
    </source>
</evidence>
<evidence type="ECO:0000256" key="10">
    <source>
        <dbReference type="ARBA" id="ARBA00045444"/>
    </source>
</evidence>
<keyword evidence="12" id="KW-1133">Transmembrane helix</keyword>
<keyword evidence="5" id="KW-0325">Glycoprotein</keyword>
<accession>A0AAV2TL59</accession>
<feature type="domain" description="Ig-like" evidence="13">
    <location>
        <begin position="6912"/>
        <end position="7057"/>
    </location>
</feature>
<feature type="domain" description="Ig-like" evidence="13">
    <location>
        <begin position="6041"/>
        <end position="6135"/>
    </location>
</feature>
<evidence type="ECO:0000313" key="15">
    <source>
        <dbReference type="Proteomes" id="UP001497525"/>
    </source>
</evidence>
<feature type="transmembrane region" description="Helical" evidence="12">
    <location>
        <begin position="7377"/>
        <end position="7396"/>
    </location>
</feature>
<dbReference type="PANTHER" id="PTHR11890:SF44">
    <property type="entry name" value="X-LINKED INTERLEUKIN-1 RECEPTOR ACCESSORY PROTEIN-LIKE 2"/>
    <property type="match status" value="1"/>
</dbReference>
<reference evidence="14" key="1">
    <citation type="submission" date="2024-06" db="EMBL/GenBank/DDBJ databases">
        <authorList>
            <person name="Liu X."/>
            <person name="Lenzi L."/>
            <person name="Haldenby T S."/>
            <person name="Uol C."/>
        </authorList>
    </citation>
    <scope>NUCLEOTIDE SEQUENCE</scope>
</reference>
<dbReference type="PANTHER" id="PTHR11890">
    <property type="entry name" value="INTERLEUKIN-1 RECEPTOR FAMILY MEMBER"/>
    <property type="match status" value="1"/>
</dbReference>
<feature type="region of interest" description="Disordered" evidence="11">
    <location>
        <begin position="6559"/>
        <end position="6580"/>
    </location>
</feature>
<sequence length="7413" mass="842333">MRCGGRTTSNNPKLFFTVGGLVWFHFLRFLCGQLGSVHAECDTMKNFKGGYEYRPYDTFLTPKYVHKSARFMSYVIVKMSDLALSEVYCDNEKQDNNLMASCNWQTSSDNPKRCADYPPKIPYIRDQDESNPYRIYLSKKSTAIFVSFRDFCDKLEHGILDLKSASGKRMLWYGGASNCENFCPEISRTLRSNFGTPRSLKIDEKHEMIASDLDSTVMTVKEGIDVTLTMYAHMCDQTQIIMLLFYEREKKLSHIKIYPSAKEKSYPEDQITYEDFTERITMAEKSGRNNIYTIDFQTGSIGYNDMYLIILATHRSKRDMEEHTDSLINKWYEGKYKDQSFTQVVQPTKTTSIRAIRLKTSYDTIQKLGSTKKFYSRGLKSSATLQCSRSCNHSKVSVKDFTVHNGRVELKLSDIVYSGEYTCQEGENTLFSNVPVIVHPVNENIQIFVGDRGEEPSKNFGRTDGKGNYYVKTPPRIMCQYNFSNCLHNTQRNDLYPKGNWLRTSYAANETNLTHIMSVTYEVTKLLQEKYYCYYSYEKTGAIQQSTEVNYKATSKEIRLHQYSAIQPTILNDTVKTTSWSLTEKLQQTGSISPRVTTNATLNESWISGEFDAYLSPKYSWGSIWLVVEDENQVRSRVDCHSTHKNTDTKNEQGQVLVRYKFGCSVTVSAVQMVFSLYDTGTDHVTPVEVEKKYTEFILGRGKTEPNLMPPTMRFLRLIDLDVRWRATIVAGDQMLVLCHKDADIVEDYAIGWRTRSSNEYTWYRAGTIWKARISEIPNQRLFSMDDQYGSVHWSGYYRCQFKSNLNQKTWTGRPRKLVILHGLEDINIFYKTKKSEKSSIDRTHSSPEKPLFIDETHSFIVWCEYWLNFDVFASISMIVTHESYNEDGRYVVQATEQKEEEEILPDWYGKKCSVKYELKIPSYYDYHNHSRFACVLNVSKLERDPADVLPDFKEHFIRDIRYVRYPLKPIEGRIYNISFKAQMEMMRSAEETEKHLKENKQGKERDVIQEGLYELNYTVFLGHPRGAAKLWIIRRLSSGEHTMEIPKVIKYTNTSCGEHSKGKCEEYQAKFVLQITDVGLTILLVRPKIAENGDVDHEENKRKISQMLKEAFRLGRGDDVVKIPTQDLVQFNMVQIKPCWPALVETGGNFTIYSRSDDKSCTHTRLLNSSKRSVKTTNISDSGAVQVSKSGVSISDSGLYWCSANITHELVVTPNEDLVEIHLGSAFAFSDQTVQVECAYNTTGLRNLKPDVSLLTEKGKGVEAKPGSDDGKTGDVYEVRTVFNFTAPGSKDFEGGTVNLTCHFAYPHITPPDCCNEKKDFSLSKTAQIIIKLRASPKIFPQTLLTNPKGMLSRMEQGLKDQMSAIDFQETASKIRLNETILTGSVILNLGVPRGKFVMYVFRKHNNKMLAFDCNVTTQDINDTKPKVEYNEAHGKSFVNASFKCIMQAEDEAVVLLVYSKSECNDSGEVVECTIRNSTEIIVKHWLENPANKTEQKFNIPYGVLAATAAIKLKLGYCASVHVNTTWSMLARGEEGTRCFRKINKDDDKYEDCNIEKETGGGTYFWLQKKQANYSDSGYYKCDNSVESGFPERTLIVLPADSMMSISLKITNESKNLQSQKGKKTNVYVYYNQSFEVRCGFPQSQMRNLTPTVDLVYNRRGQTGPDREELPNKGNPVNFRITAPFPSYPERNLTVTCVVKYGELKPINLDTCESSVKREFKTSEDIELKPRNCPKLYKNGIKSNRMVIFERIDSGMKDQMTAQDFEDTSSPELIPEGLVTVSMFQDVGRPYGSPSLHMFRGNGTDLFERKCTGGVKRNITRRQELPFLLWKEFSANPFKKFVETSFTCIVRRCDEMMAFITHSKICSDTDGQIENKLVKSIKNNWKEWHKSPVDLKAVELPADVLAKFAIIKLNIGYRATVRISEPWNITGILPSDNSTLQCYYSSDQKTHTLLNQSLVNQSSDGYFILGKSNADYSDSGYYFCNSSNINDSEAGFHTRKLLVLPNNDTLSIRLEVSGASLTKNNQGRYHLYSNQDLTVKCIFKKPNLPILKYTVRSEYKVIDNKGKIVCSFYKSGLPEYKITPPRTNGIIKLACQVADIRADPIEHDLSPLKHPITLHKEAEIELEMVDPPEIFPPYDSNRPEFFNRTDPNSVSYISGKEFHISSPISRVMEGLVNVSMIQNLGLPRGNSSMYLFRGPWGNLTERKCGDAEWTSLPKSRIPRELQRTKSFRDTQGVSFGLAKFSCLVQAEHVAMLFLVFSRNKYNGTKEMLEKELVNATKHLIKDLVNKPESGEKQTLGPQTGALVAFLIVKLNVGFNGSVHLSEPWTMLGVSPKNMSSLQCYSGTDVLNLTPMKENFTKRNENGYFKFGKEQAEYSDSAYYMCNSSNASDLDIGFQTRKLLVLPDASMMNIHLSLDSLKNDCNSSFDLSQRDGNNSFVYSDQRISVRLLYRKLTDLMSNVSAILNYTYVTHQHIITEGRTPEPGNNCTNATSILIEYFIVAPGAKESRGPINIRFILNYTNVTADEHDIEPPPNTVTISKSLKILIHPLAHPYLFLQHLSKLVLFDEIFNGWKTKHRENETGEEFSKSQSGKIFLENVVKVSDVQNLGLPRGQSYAYMFHEEKEMFPQQCENSDEADLGELDLNELEQRSSDKEELSDARSLTRGQNFVNKTFECVIQAEHYAIAFIIIVNKTAKPVEEMRNRTLKSIQSALMNWTGGGNHVYKRDEDTEYMFMTSVIIKLNVGWKASVHQGMPWMMLTHSGETQASKLQPKLSRVDKRGTRPKITSDRHFIYFTKNESEFEDSGEYSCEFQSGYDSPCFKKRRLFIRPNSLILKTYICHHPCRTIESTKSRCESYSVGTPVLMINGLTKYLCFIYISPTGSFGVDEAIKYTTLDGESNNGAKQVDRRTAGESVLSVYSVQSNENKAINTNFTLTLTYNNTNLDKKDVDRDVRIDPVSVSIIFTFELLITPHIYVSSLKANDVSLKRGLKEALSRTNEPVNFHKLQEVMLANENVFEVAVIFARGEPEGKITMKAIYEDQGQLNDNPCHPVRSEKVKKPGNLKCKKVHKNMLVNATFRCVLRQEHEVFSVLAFNLLGRESNDDDKTAKEREMRNSVLVWVGGVKEGKTHKEWTGATGTTVDMRIARMKIGWNQRVLTGSAVKMLGFLGKENTKDVECRFNNNKVDEKWRPVAEGPDAFYLTKQMIDCSDSGKYSCQVAGKVGFVSRFLIVEPDSSKIDLPLSEKPFEGIDWKDNWGKMKHGEPYIYTYSNIYAGCTSTCVYDKSWKHSEELIYSPGQKVDGKPYISQASLRYPHQISIEATKERTLNLTCKFTFNVPEFGSISRSKTRFVAIKQIVPPKLTMTESYVGKNIVQELKTPIESGRYFLDHHLSLSESVISLNLSVQLGTPTGWTKAWTFISYNKRLIREDCMILFTLSRNSAAEQKERGNITNVVYECILKPETVGLALTVSNIIEDITDQTTVDKTLYNSMKMGFERLARGENVTKEILESGLGSLFDYRMIRVKIPEVSSLAIGTPIEFLGYSYRVDRSTIHCSYKWNAREENAPVDDSFRIIPRSSGLGFRLLKPKAEFQDTGWYLCNITHDQVGGTSYIGFVSRHLWIIPDSSVVKLEINHVDIDVARLEGYGNFTQCYRNNVPFILCDQSAYLYCTFPVPATTRFNHEVQTFLDSTNKSPDKLRLRTLHFGSSRNSMQTEVYQITAPKVDKNFRSMHVTCTVNYTFTDKTTSLSVSRTIWIDRRVEPYIFLKDLNTPHRPEIKEAFLNKTQKPIKTAPSFHSSWFGGRALEGLVKVNYLAGLGIPRGDTEVSLFYRVKRVIKRSECINIKITNITGEKEPDLKDTAYFKKASGNNIVAVTAICQLTPTISAMMITAINAFGDSTSIKVVKRKFYRDASKVFRKWFDDPTSYTTTRLNVPEKSSLFQRSIRIAVGWRASVPSGSVVSMFGRALRPPSCTFDTKKVSGIIVRKTMFSSFEFIQHNVSADAAGLYRCRVEPTERYKSFFDQRLLVVFDGSIPLSLLFESLSTTKSDGLLNHPSHIIHISNNVLYLGQAVSAQCEYRKDRGSILHPPIYLEWEPKNISASTPVCSQSIDDKSIICSSKIRVQSDETMESTLNVSCNLYYGYNDSRYDVNCQYNDSFYQSTRSFTLKNRTTPLIKNESFETWSPDLGGALNNLTRSDIVFPYQIEEHQLTLNYSVSLGDPRGWTSVLLIFNHSGVLVFDECSTIKEKTDNSDEKISNVSYKCLLQPQHVGIFVYAVHIFSGGRKKMEVTEDIKDCLRRQFVSATSGRRMITLPEDCDGDNLLHKISVGWNASVEIHDNVRMIGQLGRNGVGKPVCYYRSGKKKQNLTDKGFTVNTMNGFIEISKSDIEYEDSGFYSCELADCKDCSNHLGLSERELLVLPNENTLSLRVQEEDRSDDNLQGCDNPKRIFKLGQEVSVRCSYELTWRLASIGTGLLLFDECRRLESGGRVAEASSVQTVETWDEDRLKIVEKTLSAKVPEKSGDWCIQCWLDFNATKLLYDLRSEVPPLRSFNKSEKYHIQHVRPPYIDKTTIKSSPVEEVGKRLGNDRFSLPSLGVIKQSHASPLIREGLLDITLNVDVGKPPGKVTAYVRTEGELKDDYCNISRPQGPSSHIQCLLLPELEALVIGVVNEPRTAETLREDLDKWLRSKSSESPESKCYYRDIRLVQLNVGWNATVWTDENVTFYGKMKDTSGNVTCTRRSYSNNDTENILGDQFSYSNTSIGEKLVLFALTITSVKTRNTGIYKCEKSGLPVLRDHDLQVLPRIVSLTMDPNKTDGNQLYLMSKTDATVTCKHDPIYGFGVNDTLLYEMRDSQTNQMKDVAYNMTKIEIENGTFSYTIVAVAAKDYVGPVRISCLSVLTLRNISKDISAHLGGEVLSSSVNVTIFEAANGDLVIRTVATDFETQPVPLGSEFTCTGGYGLPSLEYKWTCQSMDNNKSYADSPKESLRIDGVHVIVPDEDSFRGTSYTCTCEGYNTVLKKRYAITKAINITVLLCLTDEVEMDLTIVVNPCILRTCNFFPRYEKMLTQIIIGLPHRYDRVRFQFVAINTDEKTEPLPHSFDHDLTRRQLVGNLTDFQRTCSLTGGLNKVAEKLESADKPVTGRNYIVLLPVDNQTMNYPLETSSLVELNSSGVKFLTGFTHKIDGKFAKENWKFIEHLKPIKWSQLLPEFDYGACEDFKLRIHRKDLYDALCYSGGYREPGIVAEPVLQFIPSLRQFYPGINLVVICAAPAWTLEHETRHIEISLCLTNKTKLDELSKYKKPNIQRLRRTCNVHLTEKTVRGPLNNLAVSERVKLPRDDLNSFVLCYQRRGGRSPKVYDPTNYTAQGITVGETIFEKPELSIIQRPCGEERGARLKCRVKSNFANMRGLLVAEYPASKKETDRFVVITRSEFSSPFLNLLMEANLNWVQTPEDITDITVYCVAMPVWKDDLKQEYASLWQDNKKDNIRVSDGQHLNMSANRPSTPEMKIEPDFRRKLPEFGSRLEITCEANTTSEGLPLQLMYLTTNYTIILCTNGTLVPMLTSRHTPVPCMHLTPSAVEDCSQSPVDLIRTDNTYYPAICSLYFSSELKIYVRQIRLVVTTLRMVDFGARVFCRTVDPFVKSVPSDKPRDLLTTRVEDVRYRITPYIEDFHFDQSREEWYCSAVGFPHSDEGSIEEVNAKPGWLKAQLSGFVSLLLDPKLRILNEHLLPLGTNDSKYRGQFDLAFRSPVPIPEGLTKGLVIVQCNFSGQIVRLETRTGKKPFVEEPLVSETGVIRADQPVRLQCWIDLVPNTTVDRIAFHRTVHYFWMKYDVTVLTISPADVSKRRSDMGKIEKEIHLSAHWAISSVPTVRVLYEKRGRSVGVEIVNVFSTEFDSGQYYCTAYAMGKFLKARPIAVSVLGRSKNITFGCRTVKNYTLWKPQLITLNPGDIYQTMCMVWSTDPYDRVIDRLLLENSERQTDSNLTVKILQHPSRIVLGKAQQYQLIELEGTTDALTCLLEHHSTTHRSTISSSRVECSMPDLTWTPKDQLIYSNKEVITCVVRSSCIQPYIIWQWLAGPIPQLTLSADEVQGQTVSEGERLYLSRLPRGGTYLFSCSATCVCASGTYSNSIDVQLFLDDSDIESNLELEDPDHFEPEKEEEIIDRDLTEVAEEIGTLEKETESIEEFGRIGEKPKKSELDEDELNELPVADGVDITEDARFYPHETRLLSGREELISLEAPEEEISAKFPPPHKPYPLSDLREGYFPVAHVDDKWESDEDSARKRIKKRLGLALTSYPREDQLPSRTDRFPAGDEVGGLDIGRLTAFGEFLGGYGVQRRPSDSGYLVGVRKQFGESADVFGLSEAERHFIEKGEVGSEDISLALANYAMRMEQFKDRVMSDLPGRDESSAMRYEVTNPLGDKEQVRGPGYIPSSAYSDEEFASAIRDRLKADGITAGVTSSGAFRSEFPLPDISIGRGKQRLYDIQKEAAYHGVSEDEVEDSFLARYDAIRRRDQQRYKVMPDVTSFGEYVTDASKTDVESRPFGVQADGRSVLIRTGRDKLPPRLTSQDERRPSIEERKGKLFAYDRTDEEPIPSYGADSGIADWDDDEKIPASLAKAIRLHAIRKDVGSHTRLVPHKDRFSGLFDGTGYDSDQVSRDILKYHTKAGALRDMLGAKGPLVDDFSEQVDDWPQSLGVIDFLDETIKPLTSKRRLLPSISSQLNIKEDKKQESSTDILDGSKAGINLLQRQGYYHGGRRSIIGEVKKGRELTLSSEELGKSVPVRSLDRPYAKYEELPVAALRLRDQTVGTEALSEETRSMDWTFHPRTQTYTLAKDVRSGALAEDYRGWLKRMDIVKKVSDSNYPVKLSKGIKSQFTQSVTPLSDTKSLTSTGNLWMKHMNVSQPASWMRPVVKLMDVFNRDFGMEFKNTSKMQVILSPDVLQLPGTTTVRCPKVEKSLKPGYQPSYITWLHIPGSNIPHSADKEEIIRFSLIKREIQKLSTRDGLHNRTFIFPPKKWSDSSTLDITELVPADCGYYACSISFGSHTDRAPTINVTKVSTTPLCIVPALRDPTISVAQMNSEMVPDSRHNVNETDTSCYYPGDQILIRCDATAHQLFCERSDYVLHGHRIIETELEAKVSRVHHGRMETLLAMNSVPPNLRNATLTIPGDRVLVASQWRATIRPHFHEAFLTCTMRPKLVVPHSGVPPYWNHLVKEFHRHYNHVLRRRSQSLRLCVSHTEQELHIYPAPSIERTDQTEPATTHILQLWPNQIISCETLKQYKQPPILKFFRIMKGKVDVARKLGMDGLPIWHNVKMKPVQWINITDQKRTKVIISPKEDSIDHFFVVCDIDQTNLTESLILQVVRDRGVHMLPLDISKGVVCLVLGLILVLLYLLKHPWRRIRGTRSYFGKV</sequence>
<name>A0AAV2TL59_CALDB</name>
<evidence type="ECO:0000256" key="8">
    <source>
        <dbReference type="ARBA" id="ARBA00038761"/>
    </source>
</evidence>
<dbReference type="InterPro" id="IPR007110">
    <property type="entry name" value="Ig-like_dom"/>
</dbReference>
<dbReference type="InterPro" id="IPR015621">
    <property type="entry name" value="IL-1_rcpt_fam"/>
</dbReference>
<dbReference type="SMART" id="SM00409">
    <property type="entry name" value="IG"/>
    <property type="match status" value="6"/>
</dbReference>
<keyword evidence="7" id="KW-0393">Immunoglobulin domain</keyword>
<evidence type="ECO:0000256" key="3">
    <source>
        <dbReference type="ARBA" id="ARBA00022830"/>
    </source>
</evidence>
<keyword evidence="6" id="KW-0922">Interferon antiviral system evasion</keyword>
<dbReference type="EMBL" id="CAXLJL010000423">
    <property type="protein sequence ID" value="CAL5137694.1"/>
    <property type="molecule type" value="Genomic_DNA"/>
</dbReference>
<keyword evidence="3" id="KW-1114">Inhibition of host interferon signaling pathway by virus</keyword>
<protein>
    <recommendedName>
        <fullName evidence="9">Soluble interferon alpha/beta receptor OPG204</fullName>
    </recommendedName>
</protein>
<comment type="function">
    <text evidence="10">Counteracts the antiviral effects of host IFN-alpha/beta and key IFN-inducible proteins involved in viral RNA degradation suxh as host OAS1. Acts as a soluble IFN-alpha receptor and thus inhibits the interaction between host IFN-alpha and its receptor.</text>
</comment>
<keyword evidence="4" id="KW-1015">Disulfide bond</keyword>
<evidence type="ECO:0000256" key="7">
    <source>
        <dbReference type="ARBA" id="ARBA00023319"/>
    </source>
</evidence>
<evidence type="ECO:0000256" key="1">
    <source>
        <dbReference type="ARBA" id="ARBA00022518"/>
    </source>
</evidence>
<keyword evidence="2" id="KW-0945">Host-virus interaction</keyword>
<dbReference type="Proteomes" id="UP001497525">
    <property type="component" value="Unassembled WGS sequence"/>
</dbReference>
<evidence type="ECO:0000256" key="2">
    <source>
        <dbReference type="ARBA" id="ARBA00022632"/>
    </source>
</evidence>
<keyword evidence="2" id="KW-0899">Viral immunoevasion</keyword>
<proteinExistence type="predicted"/>
<keyword evidence="1" id="KW-0244">Early protein</keyword>
<gene>
    <name evidence="14" type="ORF">CDAUBV1_LOCUS11965</name>
</gene>
<evidence type="ECO:0000256" key="6">
    <source>
        <dbReference type="ARBA" id="ARBA00023258"/>
    </source>
</evidence>
<keyword evidence="12" id="KW-0812">Transmembrane</keyword>
<evidence type="ECO:0000256" key="4">
    <source>
        <dbReference type="ARBA" id="ARBA00023157"/>
    </source>
</evidence>
<organism evidence="14 15">
    <name type="scientific">Calicophoron daubneyi</name>
    <name type="common">Rumen fluke</name>
    <name type="synonym">Paramphistomum daubneyi</name>
    <dbReference type="NCBI Taxonomy" id="300641"/>
    <lineage>
        <taxon>Eukaryota</taxon>
        <taxon>Metazoa</taxon>
        <taxon>Spiralia</taxon>
        <taxon>Lophotrochozoa</taxon>
        <taxon>Platyhelminthes</taxon>
        <taxon>Trematoda</taxon>
        <taxon>Digenea</taxon>
        <taxon>Plagiorchiida</taxon>
        <taxon>Pronocephalata</taxon>
        <taxon>Paramphistomoidea</taxon>
        <taxon>Paramphistomidae</taxon>
        <taxon>Calicophoron</taxon>
    </lineage>
</organism>
<evidence type="ECO:0000256" key="11">
    <source>
        <dbReference type="SAM" id="MobiDB-lite"/>
    </source>
</evidence>
<keyword evidence="2" id="KW-1090">Inhibition of host innate immune response by virus</keyword>
<dbReference type="InterPro" id="IPR003599">
    <property type="entry name" value="Ig_sub"/>
</dbReference>
<evidence type="ECO:0000256" key="9">
    <source>
        <dbReference type="ARBA" id="ARBA00041012"/>
    </source>
</evidence>
<comment type="subunit">
    <text evidence="8">Interacts with host IFNA1.</text>
</comment>
<evidence type="ECO:0000259" key="13">
    <source>
        <dbReference type="PROSITE" id="PS50835"/>
    </source>
</evidence>
<dbReference type="GO" id="GO:0039502">
    <property type="term" value="P:symbiont-mediated suppression of host type I interferon-mediated signaling pathway"/>
    <property type="evidence" value="ECO:0007669"/>
    <property type="project" value="UniProtKB-KW"/>
</dbReference>
<evidence type="ECO:0000256" key="12">
    <source>
        <dbReference type="SAM" id="Phobius"/>
    </source>
</evidence>
<keyword evidence="12" id="KW-0472">Membrane</keyword>